<gene>
    <name evidence="2" type="ORF">LCGC14_2664550</name>
</gene>
<reference evidence="2" key="1">
    <citation type="journal article" date="2015" name="Nature">
        <title>Complex archaea that bridge the gap between prokaryotes and eukaryotes.</title>
        <authorList>
            <person name="Spang A."/>
            <person name="Saw J.H."/>
            <person name="Jorgensen S.L."/>
            <person name="Zaremba-Niedzwiedzka K."/>
            <person name="Martijn J."/>
            <person name="Lind A.E."/>
            <person name="van Eijk R."/>
            <person name="Schleper C."/>
            <person name="Guy L."/>
            <person name="Ettema T.J."/>
        </authorList>
    </citation>
    <scope>NUCLEOTIDE SEQUENCE</scope>
</reference>
<accession>A0A0F9C132</accession>
<evidence type="ECO:0000256" key="1">
    <source>
        <dbReference type="SAM" id="Coils"/>
    </source>
</evidence>
<keyword evidence="1" id="KW-0175">Coiled coil</keyword>
<organism evidence="2">
    <name type="scientific">marine sediment metagenome</name>
    <dbReference type="NCBI Taxonomy" id="412755"/>
    <lineage>
        <taxon>unclassified sequences</taxon>
        <taxon>metagenomes</taxon>
        <taxon>ecological metagenomes</taxon>
    </lineage>
</organism>
<proteinExistence type="predicted"/>
<name>A0A0F9C132_9ZZZZ</name>
<sequence length="234" mass="27483">MKLVYVFVLISLMGLVIPAYAQDPIRADVVQERIIEETRACKVEINSHDELTEAERTVAYRNCERQAVIRNTLANNDPLTSAELRSKLQNLERCEEWHSQYRFLTDEQFAIQKHTQVVRECIMLYNDEIWKYDGDDRPYKLLDRLQELKDAMPDIPKPEPIQLTIDLPKYEPSIIDVPHNTDKVAELEEKVQLLEEELDKKDAVIREQLKVIMDLFNKIRNVIFEPLGFAWSLV</sequence>
<evidence type="ECO:0000313" key="2">
    <source>
        <dbReference type="EMBL" id="KKK96259.1"/>
    </source>
</evidence>
<comment type="caution">
    <text evidence="2">The sequence shown here is derived from an EMBL/GenBank/DDBJ whole genome shotgun (WGS) entry which is preliminary data.</text>
</comment>
<feature type="coiled-coil region" evidence="1">
    <location>
        <begin position="177"/>
        <end position="204"/>
    </location>
</feature>
<protein>
    <submittedName>
        <fullName evidence="2">Uncharacterized protein</fullName>
    </submittedName>
</protein>
<dbReference type="EMBL" id="LAZR01046559">
    <property type="protein sequence ID" value="KKK96259.1"/>
    <property type="molecule type" value="Genomic_DNA"/>
</dbReference>
<dbReference type="AlphaFoldDB" id="A0A0F9C132"/>